<reference evidence="10 11" key="1">
    <citation type="submission" date="2019-06" db="EMBL/GenBank/DDBJ databases">
        <title>Saccharibacillus brassicae sp. nov., an endophytic bacterium isolated from Chinese cabbage seeds (Brassica pekinensis).</title>
        <authorList>
            <person name="Jiang L."/>
            <person name="Lee J."/>
            <person name="Kim S.W."/>
        </authorList>
    </citation>
    <scope>NUCLEOTIDE SEQUENCE [LARGE SCALE GENOMIC DNA]</scope>
    <source>
        <strain evidence="11">KCTC 43072 / ATSA2</strain>
    </source>
</reference>
<feature type="transmembrane region" description="Helical" evidence="7">
    <location>
        <begin position="21"/>
        <end position="43"/>
    </location>
</feature>
<comment type="similarity">
    <text evidence="5">Belongs to the methyl-accepting chemotaxis (MCP) protein family.</text>
</comment>
<dbReference type="Pfam" id="PF00015">
    <property type="entry name" value="MCPsignal"/>
    <property type="match status" value="1"/>
</dbReference>
<protein>
    <submittedName>
        <fullName evidence="10">Methyl-accepting chemotaxis protein</fullName>
    </submittedName>
</protein>
<comment type="subcellular location">
    <subcellularLocation>
        <location evidence="1">Cell membrane</location>
    </subcellularLocation>
</comment>
<dbReference type="InterPro" id="IPR047347">
    <property type="entry name" value="YvaQ-like_sensor"/>
</dbReference>
<dbReference type="InterPro" id="IPR004089">
    <property type="entry name" value="MCPsignal_dom"/>
</dbReference>
<dbReference type="AlphaFoldDB" id="A0A4Y6UZX3"/>
<dbReference type="GO" id="GO:0007165">
    <property type="term" value="P:signal transduction"/>
    <property type="evidence" value="ECO:0007669"/>
    <property type="project" value="UniProtKB-KW"/>
</dbReference>
<keyword evidence="4 6" id="KW-0807">Transducer</keyword>
<keyword evidence="3 7" id="KW-0472">Membrane</keyword>
<evidence type="ECO:0000259" key="9">
    <source>
        <dbReference type="PROSITE" id="PS50885"/>
    </source>
</evidence>
<feature type="domain" description="HAMP" evidence="9">
    <location>
        <begin position="219"/>
        <end position="272"/>
    </location>
</feature>
<evidence type="ECO:0000256" key="6">
    <source>
        <dbReference type="PROSITE-ProRule" id="PRU00284"/>
    </source>
</evidence>
<dbReference type="SMART" id="SM00304">
    <property type="entry name" value="HAMP"/>
    <property type="match status" value="1"/>
</dbReference>
<dbReference type="CDD" id="cd11386">
    <property type="entry name" value="MCP_signal"/>
    <property type="match status" value="1"/>
</dbReference>
<dbReference type="Pfam" id="PF05227">
    <property type="entry name" value="CHASE3"/>
    <property type="match status" value="1"/>
</dbReference>
<evidence type="ECO:0000256" key="3">
    <source>
        <dbReference type="ARBA" id="ARBA00023136"/>
    </source>
</evidence>
<keyword evidence="11" id="KW-1185">Reference proteome</keyword>
<dbReference type="InterPro" id="IPR007891">
    <property type="entry name" value="CHASE3"/>
</dbReference>
<evidence type="ECO:0000256" key="4">
    <source>
        <dbReference type="ARBA" id="ARBA00023224"/>
    </source>
</evidence>
<dbReference type="SMART" id="SM00283">
    <property type="entry name" value="MA"/>
    <property type="match status" value="1"/>
</dbReference>
<evidence type="ECO:0000313" key="11">
    <source>
        <dbReference type="Proteomes" id="UP000316968"/>
    </source>
</evidence>
<dbReference type="EMBL" id="CP041217">
    <property type="protein sequence ID" value="QDH21555.1"/>
    <property type="molecule type" value="Genomic_DNA"/>
</dbReference>
<feature type="domain" description="Methyl-accepting transducer" evidence="8">
    <location>
        <begin position="291"/>
        <end position="527"/>
    </location>
</feature>
<accession>A0A4Y6UZX3</accession>
<dbReference type="PROSITE" id="PS50885">
    <property type="entry name" value="HAMP"/>
    <property type="match status" value="1"/>
</dbReference>
<dbReference type="PANTHER" id="PTHR32089">
    <property type="entry name" value="METHYL-ACCEPTING CHEMOTAXIS PROTEIN MCPB"/>
    <property type="match status" value="1"/>
</dbReference>
<dbReference type="Gene3D" id="1.10.287.950">
    <property type="entry name" value="Methyl-accepting chemotaxis protein"/>
    <property type="match status" value="1"/>
</dbReference>
<proteinExistence type="inferred from homology"/>
<dbReference type="PROSITE" id="PS50111">
    <property type="entry name" value="CHEMOTAXIS_TRANSDUC_2"/>
    <property type="match status" value="1"/>
</dbReference>
<dbReference type="PANTHER" id="PTHR32089:SF112">
    <property type="entry name" value="LYSOZYME-LIKE PROTEIN-RELATED"/>
    <property type="match status" value="1"/>
</dbReference>
<keyword evidence="2" id="KW-1003">Cell membrane</keyword>
<dbReference type="InterPro" id="IPR003660">
    <property type="entry name" value="HAMP_dom"/>
</dbReference>
<keyword evidence="7" id="KW-0812">Transmembrane</keyword>
<organism evidence="10 11">
    <name type="scientific">Saccharibacillus brassicae</name>
    <dbReference type="NCBI Taxonomy" id="2583377"/>
    <lineage>
        <taxon>Bacteria</taxon>
        <taxon>Bacillati</taxon>
        <taxon>Bacillota</taxon>
        <taxon>Bacilli</taxon>
        <taxon>Bacillales</taxon>
        <taxon>Paenibacillaceae</taxon>
        <taxon>Saccharibacillus</taxon>
    </lineage>
</organism>
<evidence type="ECO:0000256" key="2">
    <source>
        <dbReference type="ARBA" id="ARBA00022475"/>
    </source>
</evidence>
<sequence>MNERPNSRTRREKRMKMTIGRTLYAGFAGVLLITLFLASFSFYEVEQVHRNYNDLIDRRVEEIQTIADVKYEATAQAKNLRGYLITGNEDHVDSFQQNKANMLSKLDRLDTLLVDVQSQALLSEIGALETQYDEVGSRLIALKQANNLAEYTRVVEAECVPLADALAERSQQLEDVQRAQLEASIADTAADVRSIETIIIVLVAAGLLLGSLIAFLIGRKIARPVSRIAAEAKRISEGDLRGEDLKVSNRDEIGEMADAFNLMKNNLRGLIVKIGSSSEQVSGASNMLLKNSGQAAEAADHVTAAIMNVASGAERQMSGMDENKLALEDGGHNLRRVADTTSDVSRASILALEGAQEGTKLIGETMERMRLAQETVGRSSEAVNELERESKRISEIVQTIGGIAGQTNLLALNASIEAARAGEHGRGFGVVAEEVKKLAEQSRTAAAEVESILGGIADKLQGAVRAIEDGSREVEGGAQTANQAGESFYRIYDSLQQITGRMQEAAAAVEQVSAGMEQTLISERDMTELSRDISARSQGVAAASQQQLASMQEVSASAEVLSRLSGELQGEIGQFRV</sequence>
<feature type="transmembrane region" description="Helical" evidence="7">
    <location>
        <begin position="198"/>
        <end position="217"/>
    </location>
</feature>
<dbReference type="GO" id="GO:0005886">
    <property type="term" value="C:plasma membrane"/>
    <property type="evidence" value="ECO:0007669"/>
    <property type="project" value="UniProtKB-SubCell"/>
</dbReference>
<dbReference type="Gene3D" id="6.10.340.10">
    <property type="match status" value="1"/>
</dbReference>
<gene>
    <name evidence="10" type="ORF">FFV09_12320</name>
</gene>
<keyword evidence="7" id="KW-1133">Transmembrane helix</keyword>
<dbReference type="OrthoDB" id="107771at2"/>
<evidence type="ECO:0000259" key="8">
    <source>
        <dbReference type="PROSITE" id="PS50111"/>
    </source>
</evidence>
<dbReference type="CDD" id="cd06225">
    <property type="entry name" value="HAMP"/>
    <property type="match status" value="1"/>
</dbReference>
<dbReference type="CDD" id="cd19411">
    <property type="entry name" value="MCP2201-like_sensor"/>
    <property type="match status" value="1"/>
</dbReference>
<name>A0A4Y6UZX3_SACBS</name>
<evidence type="ECO:0000313" key="10">
    <source>
        <dbReference type="EMBL" id="QDH21555.1"/>
    </source>
</evidence>
<evidence type="ECO:0000256" key="5">
    <source>
        <dbReference type="ARBA" id="ARBA00029447"/>
    </source>
</evidence>
<dbReference type="Proteomes" id="UP000316968">
    <property type="component" value="Chromosome"/>
</dbReference>
<evidence type="ECO:0000256" key="1">
    <source>
        <dbReference type="ARBA" id="ARBA00004236"/>
    </source>
</evidence>
<dbReference type="KEGG" id="saca:FFV09_12320"/>
<dbReference type="Pfam" id="PF00672">
    <property type="entry name" value="HAMP"/>
    <property type="match status" value="1"/>
</dbReference>
<evidence type="ECO:0000256" key="7">
    <source>
        <dbReference type="SAM" id="Phobius"/>
    </source>
</evidence>
<dbReference type="SUPFAM" id="SSF58104">
    <property type="entry name" value="Methyl-accepting chemotaxis protein (MCP) signaling domain"/>
    <property type="match status" value="1"/>
</dbReference>